<protein>
    <submittedName>
        <fullName evidence="1">Kinase-like protein</fullName>
    </submittedName>
</protein>
<evidence type="ECO:0000313" key="2">
    <source>
        <dbReference type="Proteomes" id="UP000886501"/>
    </source>
</evidence>
<reference evidence="1" key="1">
    <citation type="submission" date="2019-10" db="EMBL/GenBank/DDBJ databases">
        <authorList>
            <consortium name="DOE Joint Genome Institute"/>
            <person name="Kuo A."/>
            <person name="Miyauchi S."/>
            <person name="Kiss E."/>
            <person name="Drula E."/>
            <person name="Kohler A."/>
            <person name="Sanchez-Garcia M."/>
            <person name="Andreopoulos B."/>
            <person name="Barry K.W."/>
            <person name="Bonito G."/>
            <person name="Buee M."/>
            <person name="Carver A."/>
            <person name="Chen C."/>
            <person name="Cichocki N."/>
            <person name="Clum A."/>
            <person name="Culley D."/>
            <person name="Crous P.W."/>
            <person name="Fauchery L."/>
            <person name="Girlanda M."/>
            <person name="Hayes R."/>
            <person name="Keri Z."/>
            <person name="Labutti K."/>
            <person name="Lipzen A."/>
            <person name="Lombard V."/>
            <person name="Magnuson J."/>
            <person name="Maillard F."/>
            <person name="Morin E."/>
            <person name="Murat C."/>
            <person name="Nolan M."/>
            <person name="Ohm R."/>
            <person name="Pangilinan J."/>
            <person name="Pereira M."/>
            <person name="Perotto S."/>
            <person name="Peter M."/>
            <person name="Riley R."/>
            <person name="Sitrit Y."/>
            <person name="Stielow B."/>
            <person name="Szollosi G."/>
            <person name="Zifcakova L."/>
            <person name="Stursova M."/>
            <person name="Spatafora J.W."/>
            <person name="Tedersoo L."/>
            <person name="Vaario L.-M."/>
            <person name="Yamada A."/>
            <person name="Yan M."/>
            <person name="Wang P."/>
            <person name="Xu J."/>
            <person name="Bruns T."/>
            <person name="Baldrian P."/>
            <person name="Vilgalys R."/>
            <person name="Henrissat B."/>
            <person name="Grigoriev I.V."/>
            <person name="Hibbett D."/>
            <person name="Nagy L.G."/>
            <person name="Martin F.M."/>
        </authorList>
    </citation>
    <scope>NUCLEOTIDE SEQUENCE</scope>
    <source>
        <strain evidence="1">P2</strain>
    </source>
</reference>
<accession>A0ACB6Z0D8</accession>
<dbReference type="EMBL" id="MU118272">
    <property type="protein sequence ID" value="KAF9643165.1"/>
    <property type="molecule type" value="Genomic_DNA"/>
</dbReference>
<sequence>MVTIEAFTGAVPFSDKSPHEAMLAIISGERPSRPTHPTLTDELWALTQRCWDRKAYLRPQLLEILCRFGIPVWKPLIDCLLAMDERVSLITAIFSNREETEVVECLCGSDAQSFVDVIYETLDILASWLRRKCLTALCKICGRESLLPRSVQIPLCYNRMDTPLYRGGYADVWKGEHRGREVAVKVLVVYMTSDLDKIKRRFCKEVMTWKALRHPNLLPLLGVTMSNNQFTMVSEWMANGNINEFVKTRRDVNRFELLKDVTRGLIYMHGEGMIHGDLKGANILIDKHEHACLADFGLTAIVVDPPYPTTSSSSTAAGTTRWMSPERLNPNQFGLKGGRPTKESDCYSLGMTICEVLSGQVPFTRDCNDLMVMKKVLEGEHPGKPQGAEGLWFTDDLWKTLELCWSPQPKYRPTIEAVFECLKQVSTAWQSFHSRVDGDVETDTNNHSHSTVNNPGIFGISGTAFSVAGDPVNNWFTHTGF</sequence>
<reference evidence="1" key="2">
    <citation type="journal article" date="2020" name="Nat. Commun.">
        <title>Large-scale genome sequencing of mycorrhizal fungi provides insights into the early evolution of symbiotic traits.</title>
        <authorList>
            <person name="Miyauchi S."/>
            <person name="Kiss E."/>
            <person name="Kuo A."/>
            <person name="Drula E."/>
            <person name="Kohler A."/>
            <person name="Sanchez-Garcia M."/>
            <person name="Morin E."/>
            <person name="Andreopoulos B."/>
            <person name="Barry K.W."/>
            <person name="Bonito G."/>
            <person name="Buee M."/>
            <person name="Carver A."/>
            <person name="Chen C."/>
            <person name="Cichocki N."/>
            <person name="Clum A."/>
            <person name="Culley D."/>
            <person name="Crous P.W."/>
            <person name="Fauchery L."/>
            <person name="Girlanda M."/>
            <person name="Hayes R.D."/>
            <person name="Keri Z."/>
            <person name="LaButti K."/>
            <person name="Lipzen A."/>
            <person name="Lombard V."/>
            <person name="Magnuson J."/>
            <person name="Maillard F."/>
            <person name="Murat C."/>
            <person name="Nolan M."/>
            <person name="Ohm R.A."/>
            <person name="Pangilinan J."/>
            <person name="Pereira M.F."/>
            <person name="Perotto S."/>
            <person name="Peter M."/>
            <person name="Pfister S."/>
            <person name="Riley R."/>
            <person name="Sitrit Y."/>
            <person name="Stielow J.B."/>
            <person name="Szollosi G."/>
            <person name="Zifcakova L."/>
            <person name="Stursova M."/>
            <person name="Spatafora J.W."/>
            <person name="Tedersoo L."/>
            <person name="Vaario L.M."/>
            <person name="Yamada A."/>
            <person name="Yan M."/>
            <person name="Wang P."/>
            <person name="Xu J."/>
            <person name="Bruns T."/>
            <person name="Baldrian P."/>
            <person name="Vilgalys R."/>
            <person name="Dunand C."/>
            <person name="Henrissat B."/>
            <person name="Grigoriev I.V."/>
            <person name="Hibbett D."/>
            <person name="Nagy L.G."/>
            <person name="Martin F.M."/>
        </authorList>
    </citation>
    <scope>NUCLEOTIDE SEQUENCE</scope>
    <source>
        <strain evidence="1">P2</strain>
    </source>
</reference>
<organism evidence="1 2">
    <name type="scientific">Thelephora ganbajun</name>
    <name type="common">Ganba fungus</name>
    <dbReference type="NCBI Taxonomy" id="370292"/>
    <lineage>
        <taxon>Eukaryota</taxon>
        <taxon>Fungi</taxon>
        <taxon>Dikarya</taxon>
        <taxon>Basidiomycota</taxon>
        <taxon>Agaricomycotina</taxon>
        <taxon>Agaricomycetes</taxon>
        <taxon>Thelephorales</taxon>
        <taxon>Thelephoraceae</taxon>
        <taxon>Thelephora</taxon>
    </lineage>
</organism>
<proteinExistence type="predicted"/>
<evidence type="ECO:0000313" key="1">
    <source>
        <dbReference type="EMBL" id="KAF9643165.1"/>
    </source>
</evidence>
<name>A0ACB6Z0D8_THEGA</name>
<comment type="caution">
    <text evidence="1">The sequence shown here is derived from an EMBL/GenBank/DDBJ whole genome shotgun (WGS) entry which is preliminary data.</text>
</comment>
<dbReference type="Proteomes" id="UP000886501">
    <property type="component" value="Unassembled WGS sequence"/>
</dbReference>
<gene>
    <name evidence="1" type="ORF">BDM02DRAFT_1708225</name>
</gene>
<keyword evidence="2" id="KW-1185">Reference proteome</keyword>